<keyword evidence="2" id="KW-0012">Acyltransferase</keyword>
<keyword evidence="1" id="KW-0808">Transferase</keyword>
<proteinExistence type="predicted"/>
<dbReference type="Pfam" id="PF08541">
    <property type="entry name" value="ACP_syn_III_C"/>
    <property type="match status" value="1"/>
</dbReference>
<dbReference type="AlphaFoldDB" id="A0A545T8G2"/>
<evidence type="ECO:0000256" key="1">
    <source>
        <dbReference type="ARBA" id="ARBA00022679"/>
    </source>
</evidence>
<reference evidence="5 6" key="1">
    <citation type="submission" date="2019-06" db="EMBL/GenBank/DDBJ databases">
        <title>Whole genome sequence for Cellvibrionaceae sp. R142.</title>
        <authorList>
            <person name="Wang G."/>
        </authorList>
    </citation>
    <scope>NUCLEOTIDE SEQUENCE [LARGE SCALE GENOMIC DNA]</scope>
    <source>
        <strain evidence="5 6">R142</strain>
    </source>
</reference>
<dbReference type="GO" id="GO:0044550">
    <property type="term" value="P:secondary metabolite biosynthetic process"/>
    <property type="evidence" value="ECO:0007669"/>
    <property type="project" value="TreeGrafter"/>
</dbReference>
<dbReference type="GO" id="GO:0004315">
    <property type="term" value="F:3-oxoacyl-[acyl-carrier-protein] synthase activity"/>
    <property type="evidence" value="ECO:0007669"/>
    <property type="project" value="InterPro"/>
</dbReference>
<protein>
    <submittedName>
        <fullName evidence="5">Ketoacyl-ACP synthase III</fullName>
    </submittedName>
</protein>
<evidence type="ECO:0000313" key="5">
    <source>
        <dbReference type="EMBL" id="TQV73475.1"/>
    </source>
</evidence>
<feature type="domain" description="Beta-ketoacyl-[acyl-carrier-protein] synthase III C-terminal" evidence="3">
    <location>
        <begin position="249"/>
        <end position="325"/>
    </location>
</feature>
<dbReference type="GO" id="GO:0006633">
    <property type="term" value="P:fatty acid biosynthetic process"/>
    <property type="evidence" value="ECO:0007669"/>
    <property type="project" value="InterPro"/>
</dbReference>
<dbReference type="SUPFAM" id="SSF53901">
    <property type="entry name" value="Thiolase-like"/>
    <property type="match status" value="1"/>
</dbReference>
<gene>
    <name evidence="5" type="ORF">FKG94_17390</name>
</gene>
<comment type="caution">
    <text evidence="5">The sequence shown here is derived from an EMBL/GenBank/DDBJ whole genome shotgun (WGS) entry which is preliminary data.</text>
</comment>
<dbReference type="PANTHER" id="PTHR34069">
    <property type="entry name" value="3-OXOACYL-[ACYL-CARRIER-PROTEIN] SYNTHASE 3"/>
    <property type="match status" value="1"/>
</dbReference>
<dbReference type="CDD" id="cd00830">
    <property type="entry name" value="KAS_III"/>
    <property type="match status" value="1"/>
</dbReference>
<accession>A0A545T8G2</accession>
<keyword evidence="6" id="KW-1185">Reference proteome</keyword>
<dbReference type="RefSeq" id="WP_142905604.1">
    <property type="nucleotide sequence ID" value="NZ_ML660097.1"/>
</dbReference>
<evidence type="ECO:0000259" key="3">
    <source>
        <dbReference type="Pfam" id="PF08541"/>
    </source>
</evidence>
<dbReference type="Proteomes" id="UP000319732">
    <property type="component" value="Unassembled WGS sequence"/>
</dbReference>
<name>A0A545T8G2_9GAMM</name>
<dbReference type="Pfam" id="PF08545">
    <property type="entry name" value="ACP_syn_III"/>
    <property type="match status" value="1"/>
</dbReference>
<organism evidence="5 6">
    <name type="scientific">Exilibacterium tricleocarpae</name>
    <dbReference type="NCBI Taxonomy" id="2591008"/>
    <lineage>
        <taxon>Bacteria</taxon>
        <taxon>Pseudomonadati</taxon>
        <taxon>Pseudomonadota</taxon>
        <taxon>Gammaproteobacteria</taxon>
        <taxon>Cellvibrionales</taxon>
        <taxon>Cellvibrionaceae</taxon>
        <taxon>Exilibacterium</taxon>
    </lineage>
</organism>
<sequence>MEFIGVSKIAGVGAYLPATVVDSASIMEEIGCERFGVSKSYMDKALGIRERRVCDRDTAPSDLACAASQRAIEAAGIRPEDLGFIVFCGIDRDWQEPATAHRVQSLLGARNASCLDVTNACHGFIDGMAVADAFIAAGMVDNVLVCTGERPSDVMYEYVHKLKKVRSRELFKKWVGMLSAGDAGGAMVIQRSDDRSGWRNLRLCSRGQHAELCHYKRTDKGITGHMLMSEITSAVLDLHEEMIGNTYDRLGWAPGDVDWAYLHQSGSAPHRRMIAAAHLDVSRAPVTYEKFGNLTSATIPVAMALTPPSRGDKLLILGAGSGISVCQGGMIY</sequence>
<dbReference type="OrthoDB" id="9788274at2"/>
<dbReference type="InterPro" id="IPR016039">
    <property type="entry name" value="Thiolase-like"/>
</dbReference>
<evidence type="ECO:0000256" key="2">
    <source>
        <dbReference type="ARBA" id="ARBA00023315"/>
    </source>
</evidence>
<dbReference type="InterPro" id="IPR013747">
    <property type="entry name" value="ACP_syn_III_C"/>
</dbReference>
<dbReference type="Gene3D" id="3.40.47.10">
    <property type="match status" value="2"/>
</dbReference>
<feature type="domain" description="Beta-ketoacyl-[acyl-carrier-protein] synthase III N-terminal" evidence="4">
    <location>
        <begin position="115"/>
        <end position="203"/>
    </location>
</feature>
<evidence type="ECO:0000259" key="4">
    <source>
        <dbReference type="Pfam" id="PF08545"/>
    </source>
</evidence>
<evidence type="ECO:0000313" key="6">
    <source>
        <dbReference type="Proteomes" id="UP000319732"/>
    </source>
</evidence>
<dbReference type="PANTHER" id="PTHR34069:SF3">
    <property type="entry name" value="ACYL-COA:ACYL-COA ALKYLTRANSFERASE"/>
    <property type="match status" value="1"/>
</dbReference>
<dbReference type="EMBL" id="VHSG01000018">
    <property type="protein sequence ID" value="TQV73475.1"/>
    <property type="molecule type" value="Genomic_DNA"/>
</dbReference>
<dbReference type="InterPro" id="IPR013751">
    <property type="entry name" value="ACP_syn_III_N"/>
</dbReference>